<feature type="region of interest" description="Disordered" evidence="1">
    <location>
        <begin position="307"/>
        <end position="338"/>
    </location>
</feature>
<feature type="region of interest" description="Disordered" evidence="1">
    <location>
        <begin position="383"/>
        <end position="412"/>
    </location>
</feature>
<keyword evidence="3" id="KW-1185">Reference proteome</keyword>
<feature type="compositionally biased region" description="Acidic residues" evidence="1">
    <location>
        <begin position="121"/>
        <end position="132"/>
    </location>
</feature>
<feature type="compositionally biased region" description="Low complexity" evidence="1">
    <location>
        <begin position="307"/>
        <end position="321"/>
    </location>
</feature>
<feature type="region of interest" description="Disordered" evidence="1">
    <location>
        <begin position="1083"/>
        <end position="1152"/>
    </location>
</feature>
<organism evidence="2 3">
    <name type="scientific">Aldrovandia affinis</name>
    <dbReference type="NCBI Taxonomy" id="143900"/>
    <lineage>
        <taxon>Eukaryota</taxon>
        <taxon>Metazoa</taxon>
        <taxon>Chordata</taxon>
        <taxon>Craniata</taxon>
        <taxon>Vertebrata</taxon>
        <taxon>Euteleostomi</taxon>
        <taxon>Actinopterygii</taxon>
        <taxon>Neopterygii</taxon>
        <taxon>Teleostei</taxon>
        <taxon>Notacanthiformes</taxon>
        <taxon>Halosauridae</taxon>
        <taxon>Aldrovandia</taxon>
    </lineage>
</organism>
<evidence type="ECO:0000256" key="1">
    <source>
        <dbReference type="SAM" id="MobiDB-lite"/>
    </source>
</evidence>
<feature type="compositionally biased region" description="Low complexity" evidence="1">
    <location>
        <begin position="990"/>
        <end position="1003"/>
    </location>
</feature>
<feature type="compositionally biased region" description="Basic and acidic residues" evidence="1">
    <location>
        <begin position="877"/>
        <end position="887"/>
    </location>
</feature>
<name>A0AAD7WVQ9_9TELE</name>
<feature type="compositionally biased region" description="Low complexity" evidence="1">
    <location>
        <begin position="800"/>
        <end position="815"/>
    </location>
</feature>
<feature type="compositionally biased region" description="Basic and acidic residues" evidence="1">
    <location>
        <begin position="858"/>
        <end position="869"/>
    </location>
</feature>
<accession>A0AAD7WVQ9</accession>
<gene>
    <name evidence="2" type="ORF">AAFF_G00187320</name>
</gene>
<feature type="compositionally biased region" description="Polar residues" evidence="1">
    <location>
        <begin position="461"/>
        <end position="476"/>
    </location>
</feature>
<reference evidence="2" key="1">
    <citation type="journal article" date="2023" name="Science">
        <title>Genome structures resolve the early diversification of teleost fishes.</title>
        <authorList>
            <person name="Parey E."/>
            <person name="Louis A."/>
            <person name="Montfort J."/>
            <person name="Bouchez O."/>
            <person name="Roques C."/>
            <person name="Iampietro C."/>
            <person name="Lluch J."/>
            <person name="Castinel A."/>
            <person name="Donnadieu C."/>
            <person name="Desvignes T."/>
            <person name="Floi Bucao C."/>
            <person name="Jouanno E."/>
            <person name="Wen M."/>
            <person name="Mejri S."/>
            <person name="Dirks R."/>
            <person name="Jansen H."/>
            <person name="Henkel C."/>
            <person name="Chen W.J."/>
            <person name="Zahm M."/>
            <person name="Cabau C."/>
            <person name="Klopp C."/>
            <person name="Thompson A.W."/>
            <person name="Robinson-Rechavi M."/>
            <person name="Braasch I."/>
            <person name="Lecointre G."/>
            <person name="Bobe J."/>
            <person name="Postlethwait J.H."/>
            <person name="Berthelot C."/>
            <person name="Roest Crollius H."/>
            <person name="Guiguen Y."/>
        </authorList>
    </citation>
    <scope>NUCLEOTIDE SEQUENCE</scope>
    <source>
        <strain evidence="2">NC1722</strain>
    </source>
</reference>
<feature type="compositionally biased region" description="Low complexity" evidence="1">
    <location>
        <begin position="756"/>
        <end position="775"/>
    </location>
</feature>
<feature type="region of interest" description="Disordered" evidence="1">
    <location>
        <begin position="494"/>
        <end position="524"/>
    </location>
</feature>
<dbReference type="Proteomes" id="UP001221898">
    <property type="component" value="Unassembled WGS sequence"/>
</dbReference>
<feature type="region of interest" description="Disordered" evidence="1">
    <location>
        <begin position="593"/>
        <end position="679"/>
    </location>
</feature>
<dbReference type="AlphaFoldDB" id="A0AAD7WVQ9"/>
<evidence type="ECO:0000313" key="3">
    <source>
        <dbReference type="Proteomes" id="UP001221898"/>
    </source>
</evidence>
<feature type="region of interest" description="Disordered" evidence="1">
    <location>
        <begin position="693"/>
        <end position="832"/>
    </location>
</feature>
<feature type="compositionally biased region" description="Polar residues" evidence="1">
    <location>
        <begin position="728"/>
        <end position="737"/>
    </location>
</feature>
<evidence type="ECO:0000313" key="2">
    <source>
        <dbReference type="EMBL" id="KAJ8410775.1"/>
    </source>
</evidence>
<feature type="compositionally biased region" description="Low complexity" evidence="1">
    <location>
        <begin position="93"/>
        <end position="119"/>
    </location>
</feature>
<feature type="region of interest" description="Disordered" evidence="1">
    <location>
        <begin position="1"/>
        <end position="272"/>
    </location>
</feature>
<feature type="compositionally biased region" description="Basic residues" evidence="1">
    <location>
        <begin position="192"/>
        <end position="201"/>
    </location>
</feature>
<feature type="compositionally biased region" description="Polar residues" evidence="1">
    <location>
        <begin position="154"/>
        <end position="163"/>
    </location>
</feature>
<sequence length="1152" mass="123838">MDIAFSTEEQSDEAVLSSSSSSQLQREQLPPVCRVLSPGGGESVEKCAAKLNSDPKPPPPVPPPRSSSVALPLRAHSFASGRQQHKREARQPSDSLHSWHSSSRPQAAPSVAPASARLSSGEEEEEEEDDEGGLLRRSRGARSGLPFVRGSGGASFSRSNRNGTWVKPPGKSSGSEEDSPASLAHSRDNVRRRSLRKKKKSIAVVGVSRDDNGDSDDSDGAPVMEHFERHQQAGDAEQASCRSEGPKARPCFGRQPWERGYSQQGSAGQEGYRRHYRGVSDGAVTPSGSTPVPVVSRVSKVNISSFISSPCGSRSSSRYSSTETLKEEDQLSSGGSTAMAASSVMSKTFHGNFTMYRSPSFGHGDNFSRAPVRVRPRLPFGTGVGEGAALESRGHRCPHSSEKDKNRMSMSNPDIASETLTLLSFLKTDLSELRVRKKGGADQNEDGCGLNSGYDGTAGTSSVYRMGSRSQGSSHGRLSLKDLTATLRRAKSFTYSEKPLGRRHSASGGAKRSSSELRLDQPGDGEVVVCEREVESDDCHRGYGYEEVMPTPLQDRYLQEARQVIRDICQMGAQGDDSFGVDYEDDNVFRRKEEEEKAMQEVEPEAQNEERSSGLPQKGINTPFSAEVRESEKCLRKGESDENVSYDKSVDELSGHESSLTDEGIVTEPESGSCGGLSNKDILGQTLTVWKQSSLYEEEGPDAKPERGSAPPVPAARTEYEGVAIMADTSNGKSASQGPLEAPSTPSAIRRRRKFSSAGNNGSDSSNGSNGESNGETYRSLSDPMPHRRRSIAEEAKSFSVDSNLLGSLSLSSKSGIPEPSAGELSECTGSAASDLSVCSDGLRDYNTVIQSIVREPGAMDKLIDEKANGKPVKKKSFSDPSRRGESLDGPGFKGASEPISELEQAIPPSSSEPILSEQRDELGELEERRRRPGGKPRSQSERALPSHLEQEAAAEGAPCFPFDPKLAEVLSPRIARRTSKKRTNRATHQQLSDPEQSLQQPPQQQPPLGPRPKHVRHASEPATFVPITPPEGHLSQNQEVQVSAPEPAQPATHKPYQADQAPSLEDVTKQYILALNAADAPAAVAPDAPRSTPATPTTGEPRLPRKASEELTPTPTRTKPLVLASGTPAHGTEALTGRGKVTLSRQEVGVQ</sequence>
<feature type="compositionally biased region" description="Low complexity" evidence="1">
    <location>
        <begin position="907"/>
        <end position="917"/>
    </location>
</feature>
<feature type="compositionally biased region" description="Basic and acidic residues" evidence="1">
    <location>
        <begin position="918"/>
        <end position="930"/>
    </location>
</feature>
<comment type="caution">
    <text evidence="2">The sequence shown here is derived from an EMBL/GenBank/DDBJ whole genome shotgun (WGS) entry which is preliminary data.</text>
</comment>
<protein>
    <recommendedName>
        <fullName evidence="4">Rho guanine nucleotide exchange factor 17</fullName>
    </recommendedName>
</protein>
<proteinExistence type="predicted"/>
<evidence type="ECO:0008006" key="4">
    <source>
        <dbReference type="Google" id="ProtNLM"/>
    </source>
</evidence>
<feature type="compositionally biased region" description="Pro residues" evidence="1">
    <location>
        <begin position="55"/>
        <end position="65"/>
    </location>
</feature>
<feature type="compositionally biased region" description="Basic residues" evidence="1">
    <location>
        <begin position="975"/>
        <end position="986"/>
    </location>
</feature>
<feature type="compositionally biased region" description="Basic and acidic residues" evidence="1">
    <location>
        <begin position="627"/>
        <end position="640"/>
    </location>
</feature>
<feature type="region of interest" description="Disordered" evidence="1">
    <location>
        <begin position="855"/>
        <end position="1062"/>
    </location>
</feature>
<dbReference type="EMBL" id="JAINUG010000025">
    <property type="protein sequence ID" value="KAJ8410775.1"/>
    <property type="molecule type" value="Genomic_DNA"/>
</dbReference>
<feature type="region of interest" description="Disordered" evidence="1">
    <location>
        <begin position="461"/>
        <end position="480"/>
    </location>
</feature>